<dbReference type="Proteomes" id="UP000245206">
    <property type="component" value="Unassembled WGS sequence"/>
</dbReference>
<evidence type="ECO:0000313" key="2">
    <source>
        <dbReference type="Proteomes" id="UP000245206"/>
    </source>
</evidence>
<reference evidence="2" key="1">
    <citation type="journal article" date="2019" name="Microbiol. Immunol.">
        <title>Molecular and phenotypic characterization of Leptospira johnsonii sp. nov., Leptospira ellinghausenii sp. nov. and Leptospira ryugenii sp. nov. isolated from soil and water in Japan.</title>
        <authorList>
            <person name="Masuzawa T."/>
            <person name="Saito M."/>
            <person name="Nakao R."/>
            <person name="Nikaido Y."/>
            <person name="Matsumoto M."/>
            <person name="Ogawa M."/>
            <person name="Yokoyama M."/>
            <person name="Hidaka Y."/>
            <person name="Tomita J."/>
            <person name="Sakakibara K."/>
            <person name="Suzuki K."/>
            <person name="Yasuda S."/>
            <person name="Sato H."/>
            <person name="Yamaguchi M."/>
            <person name="Yoshida S.I."/>
            <person name="Koizumi N."/>
            <person name="Kawamura Y."/>
        </authorList>
    </citation>
    <scope>NUCLEOTIDE SEQUENCE [LARGE SCALE GENOMIC DNA]</scope>
    <source>
        <strain evidence="2">E18</strain>
    </source>
</reference>
<organism evidence="1 2">
    <name type="scientific">Leptospira ellinghausenii</name>
    <dbReference type="NCBI Taxonomy" id="1917822"/>
    <lineage>
        <taxon>Bacteria</taxon>
        <taxon>Pseudomonadati</taxon>
        <taxon>Spirochaetota</taxon>
        <taxon>Spirochaetia</taxon>
        <taxon>Leptospirales</taxon>
        <taxon>Leptospiraceae</taxon>
        <taxon>Leptospira</taxon>
    </lineage>
</organism>
<gene>
    <name evidence="1" type="ORF">LPTSP2_36500</name>
</gene>
<protein>
    <submittedName>
        <fullName evidence="1">Uncharacterized protein</fullName>
    </submittedName>
</protein>
<keyword evidence="2" id="KW-1185">Reference proteome</keyword>
<proteinExistence type="predicted"/>
<name>A0A2P2DI68_9LEPT</name>
<accession>A0A2P2DI68</accession>
<dbReference type="OrthoDB" id="9862026at2"/>
<dbReference type="EMBL" id="BFAZ01000011">
    <property type="protein sequence ID" value="GBF44347.1"/>
    <property type="molecule type" value="Genomic_DNA"/>
</dbReference>
<comment type="caution">
    <text evidence="1">The sequence shown here is derived from an EMBL/GenBank/DDBJ whole genome shotgun (WGS) entry which is preliminary data.</text>
</comment>
<sequence>MKDHYKDHLEFLRRVIIKKFEDANKRHATWHDITPIEDPWEKKYWLMLKDILDRVDSYIKSTPPQRSGREVVLDAMAFSEMTEFLDPKSAVSKYRNEMDTDEFETLGIVLLSVRKAGEEIYLDVSGSTFNQEQKLAVIESAKEVIERNGGKYN</sequence>
<evidence type="ECO:0000313" key="1">
    <source>
        <dbReference type="EMBL" id="GBF44347.1"/>
    </source>
</evidence>
<dbReference type="RefSeq" id="WP_108961321.1">
    <property type="nucleotide sequence ID" value="NZ_BFAZ01000011.1"/>
</dbReference>
<dbReference type="AlphaFoldDB" id="A0A2P2DI68"/>